<protein>
    <submittedName>
        <fullName evidence="1">Uncharacterized protein</fullName>
    </submittedName>
</protein>
<keyword evidence="2" id="KW-1185">Reference proteome</keyword>
<accession>A0ACB9E8B3</accession>
<organism evidence="1 2">
    <name type="scientific">Smallanthus sonchifolius</name>
    <dbReference type="NCBI Taxonomy" id="185202"/>
    <lineage>
        <taxon>Eukaryota</taxon>
        <taxon>Viridiplantae</taxon>
        <taxon>Streptophyta</taxon>
        <taxon>Embryophyta</taxon>
        <taxon>Tracheophyta</taxon>
        <taxon>Spermatophyta</taxon>
        <taxon>Magnoliopsida</taxon>
        <taxon>eudicotyledons</taxon>
        <taxon>Gunneridae</taxon>
        <taxon>Pentapetalae</taxon>
        <taxon>asterids</taxon>
        <taxon>campanulids</taxon>
        <taxon>Asterales</taxon>
        <taxon>Asteraceae</taxon>
        <taxon>Asteroideae</taxon>
        <taxon>Heliantheae alliance</taxon>
        <taxon>Millerieae</taxon>
        <taxon>Smallanthus</taxon>
    </lineage>
</organism>
<dbReference type="Proteomes" id="UP001056120">
    <property type="component" value="Linkage Group LG18"/>
</dbReference>
<name>A0ACB9E8B3_9ASTR</name>
<evidence type="ECO:0000313" key="1">
    <source>
        <dbReference type="EMBL" id="KAI3754691.1"/>
    </source>
</evidence>
<reference evidence="2" key="1">
    <citation type="journal article" date="2022" name="Mol. Ecol. Resour.">
        <title>The genomes of chicory, endive, great burdock and yacon provide insights into Asteraceae palaeo-polyploidization history and plant inulin production.</title>
        <authorList>
            <person name="Fan W."/>
            <person name="Wang S."/>
            <person name="Wang H."/>
            <person name="Wang A."/>
            <person name="Jiang F."/>
            <person name="Liu H."/>
            <person name="Zhao H."/>
            <person name="Xu D."/>
            <person name="Zhang Y."/>
        </authorList>
    </citation>
    <scope>NUCLEOTIDE SEQUENCE [LARGE SCALE GENOMIC DNA]</scope>
    <source>
        <strain evidence="2">cv. Yunnan</strain>
    </source>
</reference>
<proteinExistence type="predicted"/>
<sequence>MASSSRTSRIVRFCKTCKVGGASHDSRHCKIKKEFNPPSTVPIVPKSEPQEEAPNPILHTFQIKTEYVPKPEISVEELPPVTNEDPAFWSEVCSFCDSISSLDHSFNQSPTLRTPSCLLDDNPSFRVDSPKSLMFWDKHNPWEDKLNEDSDYTPFDDEFSQDEINAILNNK</sequence>
<dbReference type="EMBL" id="CM042035">
    <property type="protein sequence ID" value="KAI3754691.1"/>
    <property type="molecule type" value="Genomic_DNA"/>
</dbReference>
<gene>
    <name evidence="1" type="ORF">L1987_54479</name>
</gene>
<evidence type="ECO:0000313" key="2">
    <source>
        <dbReference type="Proteomes" id="UP001056120"/>
    </source>
</evidence>
<reference evidence="1 2" key="2">
    <citation type="journal article" date="2022" name="Mol. Ecol. Resour.">
        <title>The genomes of chicory, endive, great burdock and yacon provide insights into Asteraceae paleo-polyploidization history and plant inulin production.</title>
        <authorList>
            <person name="Fan W."/>
            <person name="Wang S."/>
            <person name="Wang H."/>
            <person name="Wang A."/>
            <person name="Jiang F."/>
            <person name="Liu H."/>
            <person name="Zhao H."/>
            <person name="Xu D."/>
            <person name="Zhang Y."/>
        </authorList>
    </citation>
    <scope>NUCLEOTIDE SEQUENCE [LARGE SCALE GENOMIC DNA]</scope>
    <source>
        <strain evidence="2">cv. Yunnan</strain>
        <tissue evidence="1">Leaves</tissue>
    </source>
</reference>
<comment type="caution">
    <text evidence="1">The sequence shown here is derived from an EMBL/GenBank/DDBJ whole genome shotgun (WGS) entry which is preliminary data.</text>
</comment>